<evidence type="ECO:0000256" key="5">
    <source>
        <dbReference type="ARBA" id="ARBA00022833"/>
    </source>
</evidence>
<evidence type="ECO:0000256" key="1">
    <source>
        <dbReference type="ARBA" id="ARBA00004141"/>
    </source>
</evidence>
<dbReference type="PANTHER" id="PTHR45820:SF9">
    <property type="entry name" value="FI23527P1"/>
    <property type="match status" value="1"/>
</dbReference>
<dbReference type="GO" id="GO:0005385">
    <property type="term" value="F:zinc ion transmembrane transporter activity"/>
    <property type="evidence" value="ECO:0007669"/>
    <property type="project" value="TreeGrafter"/>
</dbReference>
<comment type="subcellular location">
    <subcellularLocation>
        <location evidence="1">Membrane</location>
        <topology evidence="1">Multi-pass membrane protein</topology>
    </subcellularLocation>
</comment>
<dbReference type="SUPFAM" id="SSF161111">
    <property type="entry name" value="Cation efflux protein transmembrane domain-like"/>
    <property type="match status" value="1"/>
</dbReference>
<evidence type="ECO:0000256" key="7">
    <source>
        <dbReference type="ARBA" id="ARBA00023136"/>
    </source>
</evidence>
<feature type="transmembrane region" description="Helical" evidence="8">
    <location>
        <begin position="155"/>
        <end position="173"/>
    </location>
</feature>
<accession>A0A3S3Q3Z0</accession>
<comment type="caution">
    <text evidence="11">The sequence shown here is derived from an EMBL/GenBank/DDBJ whole genome shotgun (WGS) entry which is preliminary data.</text>
</comment>
<feature type="transmembrane region" description="Helical" evidence="8">
    <location>
        <begin position="32"/>
        <end position="54"/>
    </location>
</feature>
<feature type="transmembrane region" description="Helical" evidence="8">
    <location>
        <begin position="114"/>
        <end position="134"/>
    </location>
</feature>
<proteinExistence type="inferred from homology"/>
<sequence>MNSIRSVALYFIIILYSILFVSELVANQLTHSLTLLIDCYHNLYTTMSLILLVIGYKISNESTLKNTFGWARIEVLGALFNMIFFAALCFSVTVEGIQSLAHTAHEATKPSYPRLLIFGGGIGFFLHIISYLVVGVHSIAKCGRPVVHVIRDFSSTFTLITAYFVITFSDHYIKDRADSVFGIVAVIILFSTMSSSMKESALILLQTAPRTIDIHTLKKSILQEFPSILNIHDLHVWSLTSTKIIATCHISLPSQTTDNYLKLTTKMKAFLAEKGISLATIQPEFSDISCRHNTANKCLYICDDECESKTCCTEYDPEEEKGSEINEVL</sequence>
<protein>
    <submittedName>
        <fullName evidence="11">Zinc/cadmium resistance protein-like protein</fullName>
    </submittedName>
</protein>
<dbReference type="Pfam" id="PF01545">
    <property type="entry name" value="Cation_efflux"/>
    <property type="match status" value="1"/>
</dbReference>
<evidence type="ECO:0000256" key="4">
    <source>
        <dbReference type="ARBA" id="ARBA00022692"/>
    </source>
</evidence>
<dbReference type="Proteomes" id="UP000285301">
    <property type="component" value="Unassembled WGS sequence"/>
</dbReference>
<feature type="transmembrane region" description="Helical" evidence="8">
    <location>
        <begin position="75"/>
        <end position="94"/>
    </location>
</feature>
<name>A0A3S3Q3Z0_9ACAR</name>
<dbReference type="InterPro" id="IPR002524">
    <property type="entry name" value="Cation_efflux"/>
</dbReference>
<dbReference type="STRING" id="1965070.A0A3S3Q3Z0"/>
<dbReference type="InterPro" id="IPR027469">
    <property type="entry name" value="Cation_efflux_TMD_sf"/>
</dbReference>
<feature type="domain" description="Cation efflux protein transmembrane" evidence="9">
    <location>
        <begin position="10"/>
        <end position="205"/>
    </location>
</feature>
<comment type="similarity">
    <text evidence="2">Belongs to the cation diffusion facilitator (CDF) transporter (TC 2.A.4) family. SLC30A subfamily.</text>
</comment>
<feature type="transmembrane region" description="Helical" evidence="8">
    <location>
        <begin position="179"/>
        <end position="197"/>
    </location>
</feature>
<feature type="transmembrane region" description="Helical" evidence="8">
    <location>
        <begin position="7"/>
        <end position="26"/>
    </location>
</feature>
<dbReference type="InterPro" id="IPR036837">
    <property type="entry name" value="Cation_efflux_CTD_sf"/>
</dbReference>
<evidence type="ECO:0000259" key="9">
    <source>
        <dbReference type="Pfam" id="PF01545"/>
    </source>
</evidence>
<evidence type="ECO:0000259" key="10">
    <source>
        <dbReference type="Pfam" id="PF16916"/>
    </source>
</evidence>
<dbReference type="InterPro" id="IPR027470">
    <property type="entry name" value="Cation_efflux_CTD"/>
</dbReference>
<feature type="domain" description="Cation efflux protein cytoplasmic" evidence="10">
    <location>
        <begin position="214"/>
        <end position="268"/>
    </location>
</feature>
<reference evidence="11 12" key="1">
    <citation type="journal article" date="2018" name="Gigascience">
        <title>Genomes of trombidid mites reveal novel predicted allergens and laterally-transferred genes associated with secondary metabolism.</title>
        <authorList>
            <person name="Dong X."/>
            <person name="Chaisiri K."/>
            <person name="Xia D."/>
            <person name="Armstrong S.D."/>
            <person name="Fang Y."/>
            <person name="Donnelly M.J."/>
            <person name="Kadowaki T."/>
            <person name="McGarry J.W."/>
            <person name="Darby A.C."/>
            <person name="Makepeace B.L."/>
        </authorList>
    </citation>
    <scope>NUCLEOTIDE SEQUENCE [LARGE SCALE GENOMIC DNA]</scope>
    <source>
        <strain evidence="11">UoL-WK</strain>
    </source>
</reference>
<dbReference type="SUPFAM" id="SSF160240">
    <property type="entry name" value="Cation efflux protein cytoplasmic domain-like"/>
    <property type="match status" value="1"/>
</dbReference>
<keyword evidence="5" id="KW-0862">Zinc</keyword>
<dbReference type="EMBL" id="NCKU01000968">
    <property type="protein sequence ID" value="RWS13508.1"/>
    <property type="molecule type" value="Genomic_DNA"/>
</dbReference>
<dbReference type="PANTHER" id="PTHR45820">
    <property type="entry name" value="FI23527P1"/>
    <property type="match status" value="1"/>
</dbReference>
<keyword evidence="7 8" id="KW-0472">Membrane</keyword>
<evidence type="ECO:0000313" key="12">
    <source>
        <dbReference type="Proteomes" id="UP000285301"/>
    </source>
</evidence>
<gene>
    <name evidence="11" type="ORF">B4U79_07863</name>
</gene>
<dbReference type="InterPro" id="IPR058533">
    <property type="entry name" value="Cation_efflux_TM"/>
</dbReference>
<keyword evidence="3" id="KW-0813">Transport</keyword>
<dbReference type="GO" id="GO:0010312">
    <property type="term" value="P:detoxification of zinc ion"/>
    <property type="evidence" value="ECO:0007669"/>
    <property type="project" value="TreeGrafter"/>
</dbReference>
<keyword evidence="6 8" id="KW-1133">Transmembrane helix</keyword>
<dbReference type="GO" id="GO:0016020">
    <property type="term" value="C:membrane"/>
    <property type="evidence" value="ECO:0007669"/>
    <property type="project" value="UniProtKB-SubCell"/>
</dbReference>
<evidence type="ECO:0000256" key="2">
    <source>
        <dbReference type="ARBA" id="ARBA00008873"/>
    </source>
</evidence>
<evidence type="ECO:0000256" key="8">
    <source>
        <dbReference type="SAM" id="Phobius"/>
    </source>
</evidence>
<evidence type="ECO:0000256" key="3">
    <source>
        <dbReference type="ARBA" id="ARBA00022448"/>
    </source>
</evidence>
<evidence type="ECO:0000313" key="11">
    <source>
        <dbReference type="EMBL" id="RWS13508.1"/>
    </source>
</evidence>
<dbReference type="AlphaFoldDB" id="A0A3S3Q3Z0"/>
<dbReference type="GO" id="GO:0006882">
    <property type="term" value="P:intracellular zinc ion homeostasis"/>
    <property type="evidence" value="ECO:0007669"/>
    <property type="project" value="TreeGrafter"/>
</dbReference>
<evidence type="ECO:0000256" key="6">
    <source>
        <dbReference type="ARBA" id="ARBA00022989"/>
    </source>
</evidence>
<dbReference type="OrthoDB" id="29444at2759"/>
<keyword evidence="12" id="KW-1185">Reference proteome</keyword>
<keyword evidence="4 8" id="KW-0812">Transmembrane</keyword>
<organism evidence="11 12">
    <name type="scientific">Dinothrombium tinctorium</name>
    <dbReference type="NCBI Taxonomy" id="1965070"/>
    <lineage>
        <taxon>Eukaryota</taxon>
        <taxon>Metazoa</taxon>
        <taxon>Ecdysozoa</taxon>
        <taxon>Arthropoda</taxon>
        <taxon>Chelicerata</taxon>
        <taxon>Arachnida</taxon>
        <taxon>Acari</taxon>
        <taxon>Acariformes</taxon>
        <taxon>Trombidiformes</taxon>
        <taxon>Prostigmata</taxon>
        <taxon>Anystina</taxon>
        <taxon>Parasitengona</taxon>
        <taxon>Trombidioidea</taxon>
        <taxon>Trombidiidae</taxon>
        <taxon>Dinothrombium</taxon>
    </lineage>
</organism>
<dbReference type="Gene3D" id="1.20.1510.10">
    <property type="entry name" value="Cation efflux protein transmembrane domain"/>
    <property type="match status" value="1"/>
</dbReference>
<dbReference type="NCBIfam" id="TIGR01297">
    <property type="entry name" value="CDF"/>
    <property type="match status" value="1"/>
</dbReference>
<dbReference type="Pfam" id="PF16916">
    <property type="entry name" value="ZT_dimer"/>
    <property type="match status" value="1"/>
</dbReference>